<feature type="compositionally biased region" description="Basic residues" evidence="1">
    <location>
        <begin position="94"/>
        <end position="105"/>
    </location>
</feature>
<evidence type="ECO:0000313" key="3">
    <source>
        <dbReference type="Proteomes" id="UP001066276"/>
    </source>
</evidence>
<protein>
    <submittedName>
        <fullName evidence="2">Uncharacterized protein</fullName>
    </submittedName>
</protein>
<keyword evidence="3" id="KW-1185">Reference proteome</keyword>
<evidence type="ECO:0000256" key="1">
    <source>
        <dbReference type="SAM" id="MobiDB-lite"/>
    </source>
</evidence>
<gene>
    <name evidence="2" type="ORF">NDU88_008368</name>
</gene>
<feature type="compositionally biased region" description="Low complexity" evidence="1">
    <location>
        <begin position="34"/>
        <end position="48"/>
    </location>
</feature>
<comment type="caution">
    <text evidence="2">The sequence shown here is derived from an EMBL/GenBank/DDBJ whole genome shotgun (WGS) entry which is preliminary data.</text>
</comment>
<evidence type="ECO:0000313" key="2">
    <source>
        <dbReference type="EMBL" id="KAJ1142040.1"/>
    </source>
</evidence>
<sequence>MVAGVQRATRPEKSHCNRGPRKSQGPSSRRRIVAARGAARPCCRPGPCTHSRSRLYTHARSGHSPPRFPASEARAGQGRRQARPRTARSQCRIRPLRRHSKHHWGPRGDTARPAPATVACRIIVTE</sequence>
<feature type="compositionally biased region" description="Basic residues" evidence="1">
    <location>
        <begin position="51"/>
        <end position="61"/>
    </location>
</feature>
<dbReference type="AlphaFoldDB" id="A0AAV7QUG5"/>
<name>A0AAV7QUG5_PLEWA</name>
<accession>A0AAV7QUG5</accession>
<proteinExistence type="predicted"/>
<feature type="region of interest" description="Disordered" evidence="1">
    <location>
        <begin position="1"/>
        <end position="115"/>
    </location>
</feature>
<dbReference type="EMBL" id="JANPWB010000010">
    <property type="protein sequence ID" value="KAJ1142040.1"/>
    <property type="molecule type" value="Genomic_DNA"/>
</dbReference>
<organism evidence="2 3">
    <name type="scientific">Pleurodeles waltl</name>
    <name type="common">Iberian ribbed newt</name>
    <dbReference type="NCBI Taxonomy" id="8319"/>
    <lineage>
        <taxon>Eukaryota</taxon>
        <taxon>Metazoa</taxon>
        <taxon>Chordata</taxon>
        <taxon>Craniata</taxon>
        <taxon>Vertebrata</taxon>
        <taxon>Euteleostomi</taxon>
        <taxon>Amphibia</taxon>
        <taxon>Batrachia</taxon>
        <taxon>Caudata</taxon>
        <taxon>Salamandroidea</taxon>
        <taxon>Salamandridae</taxon>
        <taxon>Pleurodelinae</taxon>
        <taxon>Pleurodeles</taxon>
    </lineage>
</organism>
<dbReference type="Proteomes" id="UP001066276">
    <property type="component" value="Chromosome 6"/>
</dbReference>
<reference evidence="2" key="1">
    <citation type="journal article" date="2022" name="bioRxiv">
        <title>Sequencing and chromosome-scale assembly of the giantPleurodeles waltlgenome.</title>
        <authorList>
            <person name="Brown T."/>
            <person name="Elewa A."/>
            <person name="Iarovenko S."/>
            <person name="Subramanian E."/>
            <person name="Araus A.J."/>
            <person name="Petzold A."/>
            <person name="Susuki M."/>
            <person name="Suzuki K.-i.T."/>
            <person name="Hayashi T."/>
            <person name="Toyoda A."/>
            <person name="Oliveira C."/>
            <person name="Osipova E."/>
            <person name="Leigh N.D."/>
            <person name="Simon A."/>
            <person name="Yun M.H."/>
        </authorList>
    </citation>
    <scope>NUCLEOTIDE SEQUENCE</scope>
    <source>
        <strain evidence="2">20211129_DDA</strain>
        <tissue evidence="2">Liver</tissue>
    </source>
</reference>